<reference evidence="8 9" key="1">
    <citation type="submission" date="2016-10" db="EMBL/GenBank/DDBJ databases">
        <title>Genome sequence of Planktotalea frisia SH6-1.</title>
        <authorList>
            <person name="Poehlein A."/>
            <person name="Bakenhus I."/>
            <person name="Voget S."/>
            <person name="Brinkhoff T."/>
            <person name="Simon M."/>
        </authorList>
    </citation>
    <scope>NUCLEOTIDE SEQUENCE [LARGE SCALE GENOMIC DNA]</scope>
    <source>
        <strain evidence="8 9">SH6-1</strain>
    </source>
</reference>
<dbReference type="PANTHER" id="PTHR22911:SF6">
    <property type="entry name" value="SOLUTE CARRIER FAMILY 35 MEMBER G1"/>
    <property type="match status" value="1"/>
</dbReference>
<dbReference type="STRING" id="696762.PFRI_28220"/>
<evidence type="ECO:0000256" key="2">
    <source>
        <dbReference type="ARBA" id="ARBA00009853"/>
    </source>
</evidence>
<dbReference type="AlphaFoldDB" id="A0A1L9NUU6"/>
<evidence type="ECO:0000256" key="6">
    <source>
        <dbReference type="SAM" id="Phobius"/>
    </source>
</evidence>
<evidence type="ECO:0000313" key="8">
    <source>
        <dbReference type="EMBL" id="OJI93047.1"/>
    </source>
</evidence>
<evidence type="ECO:0000256" key="4">
    <source>
        <dbReference type="ARBA" id="ARBA00022989"/>
    </source>
</evidence>
<feature type="transmembrane region" description="Helical" evidence="6">
    <location>
        <begin position="134"/>
        <end position="151"/>
    </location>
</feature>
<feature type="domain" description="EamA" evidence="7">
    <location>
        <begin position="137"/>
        <end position="268"/>
    </location>
</feature>
<feature type="transmembrane region" description="Helical" evidence="6">
    <location>
        <begin position="23"/>
        <end position="43"/>
    </location>
</feature>
<keyword evidence="4 6" id="KW-1133">Transmembrane helix</keyword>
<comment type="subcellular location">
    <subcellularLocation>
        <location evidence="1">Membrane</location>
        <topology evidence="1">Multi-pass membrane protein</topology>
    </subcellularLocation>
</comment>
<feature type="transmembrane region" description="Helical" evidence="6">
    <location>
        <begin position="253"/>
        <end position="270"/>
    </location>
</feature>
<keyword evidence="3 6" id="KW-0812">Transmembrane</keyword>
<dbReference type="Pfam" id="PF00892">
    <property type="entry name" value="EamA"/>
    <property type="match status" value="2"/>
</dbReference>
<comment type="similarity">
    <text evidence="2">Belongs to the drug/metabolite transporter (DMT) superfamily. 10 TMS drug/metabolite exporter (DME) (TC 2.A.7.3) family.</text>
</comment>
<dbReference type="GO" id="GO:0016020">
    <property type="term" value="C:membrane"/>
    <property type="evidence" value="ECO:0007669"/>
    <property type="project" value="UniProtKB-SubCell"/>
</dbReference>
<evidence type="ECO:0000256" key="3">
    <source>
        <dbReference type="ARBA" id="ARBA00022692"/>
    </source>
</evidence>
<sequence length="281" mass="29895">MVLAMAGFALGDAFVKLSAGAMSIAQVLIFMSVPGVIIFAILAKRSGQDVFSRQFFDKTVLMRNSVEAFTAICMVSALSLAPLSLVISIIQAVPLFVTLGAALILKEKVGPRRWIALIAGFFGVMLMLRPDASGISFGALLALFAAVGLSTRDLLTRVMPARIGTLQMATWGTAALIPAGFLMLPFTGPHGMPSLSAWGIVLCASLVNAVGYYSITAAMRLGEVSFVTPFRYTRLVFALIIAALFFAEQADSLTLLGAFIVIGSGLFVMWRERKLSVSGNN</sequence>
<organism evidence="8 9">
    <name type="scientific">Planktotalea frisia</name>
    <dbReference type="NCBI Taxonomy" id="696762"/>
    <lineage>
        <taxon>Bacteria</taxon>
        <taxon>Pseudomonadati</taxon>
        <taxon>Pseudomonadota</taxon>
        <taxon>Alphaproteobacteria</taxon>
        <taxon>Rhodobacterales</taxon>
        <taxon>Paracoccaceae</taxon>
        <taxon>Planktotalea</taxon>
    </lineage>
</organism>
<keyword evidence="5 6" id="KW-0472">Membrane</keyword>
<dbReference type="PANTHER" id="PTHR22911">
    <property type="entry name" value="ACYL-MALONYL CONDENSING ENZYME-RELATED"/>
    <property type="match status" value="1"/>
</dbReference>
<proteinExistence type="inferred from homology"/>
<dbReference type="InterPro" id="IPR000620">
    <property type="entry name" value="EamA_dom"/>
</dbReference>
<feature type="transmembrane region" description="Helical" evidence="6">
    <location>
        <begin position="163"/>
        <end position="184"/>
    </location>
</feature>
<protein>
    <submittedName>
        <fullName evidence="8">Riboflavin transporter</fullName>
    </submittedName>
</protein>
<name>A0A1L9NUU6_9RHOB</name>
<dbReference type="Proteomes" id="UP000184514">
    <property type="component" value="Unassembled WGS sequence"/>
</dbReference>
<keyword evidence="9" id="KW-1185">Reference proteome</keyword>
<dbReference type="EMBL" id="MLCB01000159">
    <property type="protein sequence ID" value="OJI93047.1"/>
    <property type="molecule type" value="Genomic_DNA"/>
</dbReference>
<dbReference type="InterPro" id="IPR037185">
    <property type="entry name" value="EmrE-like"/>
</dbReference>
<gene>
    <name evidence="8" type="primary">ribN_7</name>
    <name evidence="8" type="ORF">PFRI_28220</name>
</gene>
<dbReference type="SUPFAM" id="SSF103481">
    <property type="entry name" value="Multidrug resistance efflux transporter EmrE"/>
    <property type="match status" value="2"/>
</dbReference>
<evidence type="ECO:0000256" key="1">
    <source>
        <dbReference type="ARBA" id="ARBA00004141"/>
    </source>
</evidence>
<feature type="transmembrane region" description="Helical" evidence="6">
    <location>
        <begin position="196"/>
        <end position="218"/>
    </location>
</feature>
<evidence type="ECO:0000313" key="9">
    <source>
        <dbReference type="Proteomes" id="UP000184514"/>
    </source>
</evidence>
<evidence type="ECO:0000259" key="7">
    <source>
        <dbReference type="Pfam" id="PF00892"/>
    </source>
</evidence>
<comment type="caution">
    <text evidence="8">The sequence shown here is derived from an EMBL/GenBank/DDBJ whole genome shotgun (WGS) entry which is preliminary data.</text>
</comment>
<feature type="transmembrane region" description="Helical" evidence="6">
    <location>
        <begin position="64"/>
        <end position="81"/>
    </location>
</feature>
<evidence type="ECO:0000256" key="5">
    <source>
        <dbReference type="ARBA" id="ARBA00023136"/>
    </source>
</evidence>
<feature type="transmembrane region" description="Helical" evidence="6">
    <location>
        <begin position="230"/>
        <end position="247"/>
    </location>
</feature>
<accession>A0A1L9NUU6</accession>
<feature type="domain" description="EamA" evidence="7">
    <location>
        <begin position="1"/>
        <end position="128"/>
    </location>
</feature>